<evidence type="ECO:0000313" key="4">
    <source>
        <dbReference type="RefSeq" id="XP_031573013.1"/>
    </source>
</evidence>
<keyword evidence="2" id="KW-0472">Membrane</keyword>
<keyword evidence="2" id="KW-0812">Transmembrane</keyword>
<dbReference type="CDD" id="cd00058">
    <property type="entry name" value="beta-trefoil_FGF"/>
    <property type="match status" value="1"/>
</dbReference>
<reference evidence="4" key="1">
    <citation type="submission" date="2025-08" db="UniProtKB">
        <authorList>
            <consortium name="RefSeq"/>
        </authorList>
    </citation>
    <scope>IDENTIFICATION</scope>
    <source>
        <tissue evidence="4">Tentacle</tissue>
    </source>
</reference>
<dbReference type="PANTHER" id="PTHR11486">
    <property type="entry name" value="FIBROBLAST GROWTH FACTOR"/>
    <property type="match status" value="1"/>
</dbReference>
<dbReference type="SMART" id="SM00442">
    <property type="entry name" value="FGF"/>
    <property type="match status" value="1"/>
</dbReference>
<dbReference type="InParanoid" id="A0A6P8J4U4"/>
<keyword evidence="2" id="KW-1133">Transmembrane helix</keyword>
<dbReference type="Pfam" id="PF00167">
    <property type="entry name" value="FGF"/>
    <property type="match status" value="1"/>
</dbReference>
<evidence type="ECO:0000313" key="3">
    <source>
        <dbReference type="Proteomes" id="UP000515163"/>
    </source>
</evidence>
<organism evidence="3 4">
    <name type="scientific">Actinia tenebrosa</name>
    <name type="common">Australian red waratah sea anemone</name>
    <dbReference type="NCBI Taxonomy" id="6105"/>
    <lineage>
        <taxon>Eukaryota</taxon>
        <taxon>Metazoa</taxon>
        <taxon>Cnidaria</taxon>
        <taxon>Anthozoa</taxon>
        <taxon>Hexacorallia</taxon>
        <taxon>Actiniaria</taxon>
        <taxon>Actiniidae</taxon>
        <taxon>Actinia</taxon>
    </lineage>
</organism>
<accession>A0A6P8J4U4</accession>
<dbReference type="InterPro" id="IPR008996">
    <property type="entry name" value="IL1/FGF"/>
</dbReference>
<evidence type="ECO:0000256" key="1">
    <source>
        <dbReference type="ARBA" id="ARBA00007936"/>
    </source>
</evidence>
<dbReference type="OrthoDB" id="5987799at2759"/>
<name>A0A6P8J4U4_ACTTE</name>
<feature type="transmembrane region" description="Helical" evidence="2">
    <location>
        <begin position="24"/>
        <end position="45"/>
    </location>
</feature>
<evidence type="ECO:0000256" key="2">
    <source>
        <dbReference type="SAM" id="Phobius"/>
    </source>
</evidence>
<dbReference type="GeneID" id="116307011"/>
<sequence>MKQVLCSAMANAESTAEKLRRSKISILQVALVFVWFIGVSSFPTLKDKKDYPKITQKDEKQRELINQMLSKRTNDMSVILRSRRALTVDFPSVPTNTDRGILFSKTNNMLAVFQNGTVKGINDQNSPHVQMERQSFNTSIIRIMAVETGLYVAMKKNGRIVATNKKDSTSLWIENHEMNSYITYRSYHLSDKFNCTSKWFLAIKNNGRMKNGNNTLSGMNSAQFQFLD</sequence>
<dbReference type="InterPro" id="IPR002209">
    <property type="entry name" value="Fibroblast_GF_fam"/>
</dbReference>
<keyword evidence="3" id="KW-1185">Reference proteome</keyword>
<protein>
    <submittedName>
        <fullName evidence="4">Fibroblast growth factor 16-like isoform X1</fullName>
    </submittedName>
</protein>
<comment type="similarity">
    <text evidence="1">Belongs to the heparin-binding growth factors family.</text>
</comment>
<dbReference type="InterPro" id="IPR056378">
    <property type="entry name" value="Let-756-like_FGF"/>
</dbReference>
<proteinExistence type="inferred from homology"/>
<dbReference type="GO" id="GO:0008083">
    <property type="term" value="F:growth factor activity"/>
    <property type="evidence" value="ECO:0007669"/>
    <property type="project" value="InterPro"/>
</dbReference>
<dbReference type="AlphaFoldDB" id="A0A6P8J4U4"/>
<dbReference type="Gene3D" id="2.80.10.50">
    <property type="match status" value="1"/>
</dbReference>
<dbReference type="Proteomes" id="UP000515163">
    <property type="component" value="Unplaced"/>
</dbReference>
<dbReference type="RefSeq" id="XP_031573013.1">
    <property type="nucleotide sequence ID" value="XM_031717153.1"/>
</dbReference>
<dbReference type="KEGG" id="aten:116307011"/>
<dbReference type="SUPFAM" id="SSF50353">
    <property type="entry name" value="Cytokine"/>
    <property type="match status" value="1"/>
</dbReference>
<gene>
    <name evidence="4" type="primary">LOC116307011</name>
</gene>